<protein>
    <recommendedName>
        <fullName evidence="7">HTH tetR-type domain-containing protein</fullName>
    </recommendedName>
</protein>
<dbReference type="InterPro" id="IPR036271">
    <property type="entry name" value="Tet_transcr_reg_TetR-rel_C_sf"/>
</dbReference>
<keyword evidence="2" id="KW-0805">Transcription regulation</keyword>
<dbReference type="SUPFAM" id="SSF46689">
    <property type="entry name" value="Homeodomain-like"/>
    <property type="match status" value="1"/>
</dbReference>
<keyword evidence="3 5" id="KW-0238">DNA-binding</keyword>
<organism evidence="8 9">
    <name type="scientific">Nocardia wallacei</name>
    <dbReference type="NCBI Taxonomy" id="480035"/>
    <lineage>
        <taxon>Bacteria</taxon>
        <taxon>Bacillati</taxon>
        <taxon>Actinomycetota</taxon>
        <taxon>Actinomycetes</taxon>
        <taxon>Mycobacteriales</taxon>
        <taxon>Nocardiaceae</taxon>
        <taxon>Nocardia</taxon>
    </lineage>
</organism>
<dbReference type="Gene3D" id="1.10.357.10">
    <property type="entry name" value="Tetracycline Repressor, domain 2"/>
    <property type="match status" value="1"/>
</dbReference>
<dbReference type="RefSeq" id="WP_187683379.1">
    <property type="nucleotide sequence ID" value="NZ_AP023396.1"/>
</dbReference>
<dbReference type="PANTHER" id="PTHR30055:SF234">
    <property type="entry name" value="HTH-TYPE TRANSCRIPTIONAL REGULATOR BETI"/>
    <property type="match status" value="1"/>
</dbReference>
<feature type="domain" description="HTH tetR-type" evidence="7">
    <location>
        <begin position="8"/>
        <end position="68"/>
    </location>
</feature>
<gene>
    <name evidence="8" type="ORF">NWFMUON74_40520</name>
</gene>
<keyword evidence="9" id="KW-1185">Reference proteome</keyword>
<evidence type="ECO:0000256" key="3">
    <source>
        <dbReference type="ARBA" id="ARBA00023125"/>
    </source>
</evidence>
<dbReference type="Pfam" id="PF00440">
    <property type="entry name" value="TetR_N"/>
    <property type="match status" value="1"/>
</dbReference>
<keyword evidence="4" id="KW-0804">Transcription</keyword>
<dbReference type="InterPro" id="IPR050109">
    <property type="entry name" value="HTH-type_TetR-like_transc_reg"/>
</dbReference>
<dbReference type="GeneID" id="80348535"/>
<feature type="compositionally biased region" description="Basic and acidic residues" evidence="6">
    <location>
        <begin position="206"/>
        <end position="215"/>
    </location>
</feature>
<dbReference type="SUPFAM" id="SSF48498">
    <property type="entry name" value="Tetracyclin repressor-like, C-terminal domain"/>
    <property type="match status" value="1"/>
</dbReference>
<feature type="region of interest" description="Disordered" evidence="6">
    <location>
        <begin position="202"/>
        <end position="228"/>
    </location>
</feature>
<dbReference type="KEGG" id="nwl:NWFMUON74_40520"/>
<dbReference type="PROSITE" id="PS50977">
    <property type="entry name" value="HTH_TETR_2"/>
    <property type="match status" value="1"/>
</dbReference>
<evidence type="ECO:0000313" key="8">
    <source>
        <dbReference type="EMBL" id="BCK56280.1"/>
    </source>
</evidence>
<dbReference type="GO" id="GO:0000976">
    <property type="term" value="F:transcription cis-regulatory region binding"/>
    <property type="evidence" value="ECO:0007669"/>
    <property type="project" value="TreeGrafter"/>
</dbReference>
<dbReference type="Proteomes" id="UP000516173">
    <property type="component" value="Chromosome"/>
</dbReference>
<dbReference type="PANTHER" id="PTHR30055">
    <property type="entry name" value="HTH-TYPE TRANSCRIPTIONAL REGULATOR RUTR"/>
    <property type="match status" value="1"/>
</dbReference>
<dbReference type="InterPro" id="IPR001647">
    <property type="entry name" value="HTH_TetR"/>
</dbReference>
<reference evidence="8 9" key="1">
    <citation type="submission" date="2020-08" db="EMBL/GenBank/DDBJ databases">
        <title>Genome Sequencing of Nocardia wallacei strain FMUON74 and assembly.</title>
        <authorList>
            <person name="Toyokawa M."/>
            <person name="Uesaka K."/>
        </authorList>
    </citation>
    <scope>NUCLEOTIDE SEQUENCE [LARGE SCALE GENOMIC DNA]</scope>
    <source>
        <strain evidence="8 9">FMUON74</strain>
    </source>
</reference>
<evidence type="ECO:0000256" key="1">
    <source>
        <dbReference type="ARBA" id="ARBA00022491"/>
    </source>
</evidence>
<evidence type="ECO:0000259" key="7">
    <source>
        <dbReference type="PROSITE" id="PS50977"/>
    </source>
</evidence>
<dbReference type="AlphaFoldDB" id="A0A7G1KMK1"/>
<dbReference type="InterPro" id="IPR039538">
    <property type="entry name" value="BetI_C"/>
</dbReference>
<evidence type="ECO:0000256" key="6">
    <source>
        <dbReference type="SAM" id="MobiDB-lite"/>
    </source>
</evidence>
<evidence type="ECO:0000256" key="4">
    <source>
        <dbReference type="ARBA" id="ARBA00023163"/>
    </source>
</evidence>
<name>A0A7G1KMK1_9NOCA</name>
<proteinExistence type="predicted"/>
<evidence type="ECO:0000256" key="2">
    <source>
        <dbReference type="ARBA" id="ARBA00023015"/>
    </source>
</evidence>
<evidence type="ECO:0000256" key="5">
    <source>
        <dbReference type="PROSITE-ProRule" id="PRU00335"/>
    </source>
</evidence>
<evidence type="ECO:0000313" key="9">
    <source>
        <dbReference type="Proteomes" id="UP000516173"/>
    </source>
</evidence>
<dbReference type="Pfam" id="PF13977">
    <property type="entry name" value="TetR_C_6"/>
    <property type="match status" value="1"/>
</dbReference>
<dbReference type="EMBL" id="AP023396">
    <property type="protein sequence ID" value="BCK56280.1"/>
    <property type="molecule type" value="Genomic_DNA"/>
</dbReference>
<sequence>MPRTADHTARRAQIADALIRVAARDGLHAVSMRSVATAAGVSLRLVQYYFETKNGLLIGALQHLEQQSRQRWADRLRGLPDPPPPRAFVETFLAEALPTDEPSRVFHLVGTSYAMLARTDPELAAQPFAAGIDRLEHQLADALTRARDHDTLAPGINPHFEATRLVMMVNGLGTSVLAGHRTTDYALAVLHDHLDHIFRQPATGPARDHAADRKPRPTTAQIAKHKRV</sequence>
<dbReference type="InterPro" id="IPR009057">
    <property type="entry name" value="Homeodomain-like_sf"/>
</dbReference>
<keyword evidence="1" id="KW-0678">Repressor</keyword>
<dbReference type="GO" id="GO:0003700">
    <property type="term" value="F:DNA-binding transcription factor activity"/>
    <property type="evidence" value="ECO:0007669"/>
    <property type="project" value="TreeGrafter"/>
</dbReference>
<feature type="DNA-binding region" description="H-T-H motif" evidence="5">
    <location>
        <begin position="31"/>
        <end position="50"/>
    </location>
</feature>
<accession>A0A7G1KMK1</accession>